<gene>
    <name evidence="3" type="ORF">A2934_03915</name>
</gene>
<organism evidence="3 4">
    <name type="scientific">Candidatus Sungbacteria bacterium RIFCSPLOWO2_01_FULL_47_10</name>
    <dbReference type="NCBI Taxonomy" id="1802276"/>
    <lineage>
        <taxon>Bacteria</taxon>
        <taxon>Candidatus Sungiibacteriota</taxon>
    </lineage>
</organism>
<evidence type="ECO:0008006" key="5">
    <source>
        <dbReference type="Google" id="ProtNLM"/>
    </source>
</evidence>
<dbReference type="EMBL" id="MHQO01000040">
    <property type="protein sequence ID" value="OHA05968.1"/>
    <property type="molecule type" value="Genomic_DNA"/>
</dbReference>
<comment type="caution">
    <text evidence="3">The sequence shown here is derived from an EMBL/GenBank/DDBJ whole genome shotgun (WGS) entry which is preliminary data.</text>
</comment>
<sequence>MKILFFGDVFGKPGREALRHAIPQWKKEFEPNVIIANGENVSHGAGISDATIKHLLASGVHIITGGNHSFEGKNASILLNDASLPLLRPANMPSALPGRGYAFFGIKGNELRITNKPDDADLLVINLIGQVHMRYQYDSPFRVVDEILSRFSPSATHPPFPVIVDWHAEATSEKIAMGWHLDGRVAAVLGTHSHTPTADERILPKGTAYISDIGMVGPHYSIIGQEISANLERFLTQIPKKVDVAQAPPYEINAVLLETDPRSHKVVQLRRLRNIISDNLSHDN</sequence>
<dbReference type="SUPFAM" id="SSF56300">
    <property type="entry name" value="Metallo-dependent phosphatases"/>
    <property type="match status" value="1"/>
</dbReference>
<evidence type="ECO:0000313" key="4">
    <source>
        <dbReference type="Proteomes" id="UP000177982"/>
    </source>
</evidence>
<feature type="active site" description="Proton donor" evidence="1">
    <location>
        <position position="68"/>
    </location>
</feature>
<dbReference type="Gene3D" id="3.60.21.10">
    <property type="match status" value="1"/>
</dbReference>
<feature type="binding site" evidence="2">
    <location>
        <position position="192"/>
    </location>
    <ligand>
        <name>Fe cation</name>
        <dbReference type="ChEBI" id="CHEBI:24875"/>
        <label>2</label>
    </ligand>
</feature>
<feature type="binding site" evidence="2">
    <location>
        <position position="8"/>
    </location>
    <ligand>
        <name>Fe cation</name>
        <dbReference type="ChEBI" id="CHEBI:24875"/>
        <label>1</label>
    </ligand>
</feature>
<accession>A0A1G2L2Q4</accession>
<dbReference type="Proteomes" id="UP000177982">
    <property type="component" value="Unassembled WGS sequence"/>
</dbReference>
<keyword evidence="2" id="KW-0479">Metal-binding</keyword>
<dbReference type="PANTHER" id="PTHR36303:SF1">
    <property type="entry name" value="2',3'-CYCLIC-NUCLEOTIDE 2'-PHOSPHODIESTERASE"/>
    <property type="match status" value="1"/>
</dbReference>
<evidence type="ECO:0000256" key="1">
    <source>
        <dbReference type="PIRSR" id="PIRSR004789-50"/>
    </source>
</evidence>
<feature type="binding site" evidence="2">
    <location>
        <position position="67"/>
    </location>
    <ligand>
        <name>Fe cation</name>
        <dbReference type="ChEBI" id="CHEBI:24875"/>
        <label>2</label>
    </ligand>
</feature>
<dbReference type="AlphaFoldDB" id="A0A1G2L2Q4"/>
<proteinExistence type="predicted"/>
<name>A0A1G2L2Q4_9BACT</name>
<dbReference type="PANTHER" id="PTHR36303">
    <property type="entry name" value="2',3'-CYCLIC-NUCLEOTIDE 2'-PHOSPHODIESTERASE"/>
    <property type="match status" value="1"/>
</dbReference>
<dbReference type="InterPro" id="IPR029052">
    <property type="entry name" value="Metallo-depent_PP-like"/>
</dbReference>
<protein>
    <recommendedName>
        <fullName evidence="5">Metallophosphoesterase</fullName>
    </recommendedName>
</protein>
<feature type="binding site" evidence="2">
    <location>
        <position position="39"/>
    </location>
    <ligand>
        <name>Fe cation</name>
        <dbReference type="ChEBI" id="CHEBI:24875"/>
        <label>1</label>
    </ligand>
</feature>
<dbReference type="PIRSF" id="PIRSF004789">
    <property type="entry name" value="DR1281"/>
    <property type="match status" value="1"/>
</dbReference>
<dbReference type="Pfam" id="PF13277">
    <property type="entry name" value="YmdB"/>
    <property type="match status" value="1"/>
</dbReference>
<dbReference type="GO" id="GO:0046872">
    <property type="term" value="F:metal ion binding"/>
    <property type="evidence" value="ECO:0007669"/>
    <property type="project" value="UniProtKB-KW"/>
</dbReference>
<evidence type="ECO:0000313" key="3">
    <source>
        <dbReference type="EMBL" id="OHA05968.1"/>
    </source>
</evidence>
<evidence type="ECO:0000256" key="2">
    <source>
        <dbReference type="PIRSR" id="PIRSR004789-51"/>
    </source>
</evidence>
<feature type="binding site" evidence="2">
    <location>
        <position position="167"/>
    </location>
    <ligand>
        <name>Fe cation</name>
        <dbReference type="ChEBI" id="CHEBI:24875"/>
        <label>2</label>
    </ligand>
</feature>
<feature type="binding site" evidence="2">
    <location>
        <position position="194"/>
    </location>
    <ligand>
        <name>Fe cation</name>
        <dbReference type="ChEBI" id="CHEBI:24875"/>
        <label>1</label>
    </ligand>
</feature>
<dbReference type="InterPro" id="IPR005235">
    <property type="entry name" value="YmdB-like"/>
</dbReference>
<reference evidence="3 4" key="1">
    <citation type="journal article" date="2016" name="Nat. Commun.">
        <title>Thousands of microbial genomes shed light on interconnected biogeochemical processes in an aquifer system.</title>
        <authorList>
            <person name="Anantharaman K."/>
            <person name="Brown C.T."/>
            <person name="Hug L.A."/>
            <person name="Sharon I."/>
            <person name="Castelle C.J."/>
            <person name="Probst A.J."/>
            <person name="Thomas B.C."/>
            <person name="Singh A."/>
            <person name="Wilkins M.J."/>
            <person name="Karaoz U."/>
            <person name="Brodie E.L."/>
            <person name="Williams K.H."/>
            <person name="Hubbard S.S."/>
            <person name="Banfield J.F."/>
        </authorList>
    </citation>
    <scope>NUCLEOTIDE SEQUENCE [LARGE SCALE GENOMIC DNA]</scope>
</reference>
<feature type="binding site" evidence="2">
    <location>
        <position position="40"/>
    </location>
    <ligand>
        <name>Fe cation</name>
        <dbReference type="ChEBI" id="CHEBI:24875"/>
        <label>1</label>
    </ligand>
</feature>
<dbReference type="GO" id="GO:0004113">
    <property type="term" value="F:2',3'-cyclic-nucleotide 3'-phosphodiesterase activity"/>
    <property type="evidence" value="ECO:0007669"/>
    <property type="project" value="TreeGrafter"/>
</dbReference>
<feature type="binding site" evidence="2">
    <location>
        <position position="39"/>
    </location>
    <ligand>
        <name>Fe cation</name>
        <dbReference type="ChEBI" id="CHEBI:24875"/>
        <label>2</label>
    </ligand>
</feature>